<proteinExistence type="predicted"/>
<accession>A0A517YUE8</accession>
<feature type="transmembrane region" description="Helical" evidence="2">
    <location>
        <begin position="16"/>
        <end position="37"/>
    </location>
</feature>
<dbReference type="RefSeq" id="WP_145077228.1">
    <property type="nucleotide sequence ID" value="NZ_CP036425.1"/>
</dbReference>
<dbReference type="KEGG" id="pcor:KS4_19100"/>
<evidence type="ECO:0000313" key="4">
    <source>
        <dbReference type="EMBL" id="QDU33851.1"/>
    </source>
</evidence>
<keyword evidence="2" id="KW-0812">Transmembrane</keyword>
<evidence type="ECO:0000256" key="1">
    <source>
        <dbReference type="SAM" id="MobiDB-lite"/>
    </source>
</evidence>
<dbReference type="Pfam" id="PF09851">
    <property type="entry name" value="SHOCT"/>
    <property type="match status" value="1"/>
</dbReference>
<dbReference type="Proteomes" id="UP000317369">
    <property type="component" value="Chromosome"/>
</dbReference>
<feature type="region of interest" description="Disordered" evidence="1">
    <location>
        <begin position="85"/>
        <end position="142"/>
    </location>
</feature>
<evidence type="ECO:0000259" key="3">
    <source>
        <dbReference type="Pfam" id="PF09851"/>
    </source>
</evidence>
<reference evidence="4 5" key="1">
    <citation type="submission" date="2019-02" db="EMBL/GenBank/DDBJ databases">
        <title>Deep-cultivation of Planctomycetes and their phenomic and genomic characterization uncovers novel biology.</title>
        <authorList>
            <person name="Wiegand S."/>
            <person name="Jogler M."/>
            <person name="Boedeker C."/>
            <person name="Pinto D."/>
            <person name="Vollmers J."/>
            <person name="Rivas-Marin E."/>
            <person name="Kohn T."/>
            <person name="Peeters S.H."/>
            <person name="Heuer A."/>
            <person name="Rast P."/>
            <person name="Oberbeckmann S."/>
            <person name="Bunk B."/>
            <person name="Jeske O."/>
            <person name="Meyerdierks A."/>
            <person name="Storesund J.E."/>
            <person name="Kallscheuer N."/>
            <person name="Luecker S."/>
            <person name="Lage O.M."/>
            <person name="Pohl T."/>
            <person name="Merkel B.J."/>
            <person name="Hornburger P."/>
            <person name="Mueller R.-W."/>
            <person name="Bruemmer F."/>
            <person name="Labrenz M."/>
            <person name="Spormann A.M."/>
            <person name="Op den Camp H."/>
            <person name="Overmann J."/>
            <person name="Amann R."/>
            <person name="Jetten M.S.M."/>
            <person name="Mascher T."/>
            <person name="Medema M.H."/>
            <person name="Devos D.P."/>
            <person name="Kaster A.-K."/>
            <person name="Ovreas L."/>
            <person name="Rohde M."/>
            <person name="Galperin M.Y."/>
            <person name="Jogler C."/>
        </authorList>
    </citation>
    <scope>NUCLEOTIDE SEQUENCE [LARGE SCALE GENOMIC DNA]</scope>
    <source>
        <strain evidence="4 5">KS4</strain>
    </source>
</reference>
<feature type="compositionally biased region" description="Basic and acidic residues" evidence="1">
    <location>
        <begin position="133"/>
        <end position="142"/>
    </location>
</feature>
<feature type="domain" description="SHOCT" evidence="3">
    <location>
        <begin position="54"/>
        <end position="78"/>
    </location>
</feature>
<name>A0A517YUE8_9BACT</name>
<sequence length="142" mass="15514">MISILSQNIPAKSVDVLQMIGIIVGLAIFLGIVAAIIKKLVYRSTETSNVGYTLSDLRDLHKKGELSDDEFAAAKALIIAQGKAALHTPEDSQESDNWDNITANDDQRPEDFDLGDELLDLKDESDDDISPDSSDKMPPDNQ</sequence>
<dbReference type="OrthoDB" id="9154309at2"/>
<gene>
    <name evidence="4" type="ORF">KS4_19100</name>
</gene>
<feature type="compositionally biased region" description="Acidic residues" evidence="1">
    <location>
        <begin position="112"/>
        <end position="130"/>
    </location>
</feature>
<dbReference type="EMBL" id="CP036425">
    <property type="protein sequence ID" value="QDU33851.1"/>
    <property type="molecule type" value="Genomic_DNA"/>
</dbReference>
<protein>
    <recommendedName>
        <fullName evidence="3">SHOCT domain-containing protein</fullName>
    </recommendedName>
</protein>
<dbReference type="InterPro" id="IPR018649">
    <property type="entry name" value="SHOCT"/>
</dbReference>
<keyword evidence="5" id="KW-1185">Reference proteome</keyword>
<evidence type="ECO:0000256" key="2">
    <source>
        <dbReference type="SAM" id="Phobius"/>
    </source>
</evidence>
<organism evidence="4 5">
    <name type="scientific">Poriferisphaera corsica</name>
    <dbReference type="NCBI Taxonomy" id="2528020"/>
    <lineage>
        <taxon>Bacteria</taxon>
        <taxon>Pseudomonadati</taxon>
        <taxon>Planctomycetota</taxon>
        <taxon>Phycisphaerae</taxon>
        <taxon>Phycisphaerales</taxon>
        <taxon>Phycisphaeraceae</taxon>
        <taxon>Poriferisphaera</taxon>
    </lineage>
</organism>
<keyword evidence="2" id="KW-0472">Membrane</keyword>
<evidence type="ECO:0000313" key="5">
    <source>
        <dbReference type="Proteomes" id="UP000317369"/>
    </source>
</evidence>
<keyword evidence="2" id="KW-1133">Transmembrane helix</keyword>
<dbReference type="AlphaFoldDB" id="A0A517YUE8"/>